<dbReference type="AlphaFoldDB" id="M3GE59"/>
<organism evidence="1 2">
    <name type="scientific">Leptospira weilii serovar Topaz str. LT2116</name>
    <dbReference type="NCBI Taxonomy" id="1088540"/>
    <lineage>
        <taxon>Bacteria</taxon>
        <taxon>Pseudomonadati</taxon>
        <taxon>Spirochaetota</taxon>
        <taxon>Spirochaetia</taxon>
        <taxon>Leptospirales</taxon>
        <taxon>Leptospiraceae</taxon>
        <taxon>Leptospira</taxon>
    </lineage>
</organism>
<evidence type="ECO:0000313" key="2">
    <source>
        <dbReference type="Proteomes" id="UP000011770"/>
    </source>
</evidence>
<evidence type="ECO:0000313" key="1">
    <source>
        <dbReference type="EMBL" id="EMF84169.1"/>
    </source>
</evidence>
<dbReference type="Proteomes" id="UP000011770">
    <property type="component" value="Unassembled WGS sequence"/>
</dbReference>
<sequence length="43" mass="5174">MSSSLEPHRTLMLDRQKNYLPEETNRSLTIHFLKSNDFKNRPK</sequence>
<dbReference type="EMBL" id="AHOR02000006">
    <property type="protein sequence ID" value="EMF84169.1"/>
    <property type="molecule type" value="Genomic_DNA"/>
</dbReference>
<accession>M3GE59</accession>
<reference evidence="1 2" key="1">
    <citation type="submission" date="2013-01" db="EMBL/GenBank/DDBJ databases">
        <authorList>
            <person name="Harkins D.M."/>
            <person name="Durkin A.S."/>
            <person name="Brinkac L.M."/>
            <person name="Haft D.H."/>
            <person name="Selengut J.D."/>
            <person name="Sanka R."/>
            <person name="DePew J."/>
            <person name="Purushe J."/>
            <person name="Tulsiani S.M."/>
            <person name="Graham G.C."/>
            <person name="Burns M.-A."/>
            <person name="Dohnt M.F."/>
            <person name="Smythe L.D."/>
            <person name="McKay D.B."/>
            <person name="Craig S.B."/>
            <person name="Vinetz J.M."/>
            <person name="Sutton G.G."/>
            <person name="Nierman W.C."/>
            <person name="Fouts D.E."/>
        </authorList>
    </citation>
    <scope>NUCLEOTIDE SEQUENCE [LARGE SCALE GENOMIC DNA]</scope>
    <source>
        <strain evidence="1 2">LT2116</strain>
    </source>
</reference>
<name>M3GE59_9LEPT</name>
<gene>
    <name evidence="1" type="ORF">LEP1GSC188_0073</name>
</gene>
<comment type="caution">
    <text evidence="1">The sequence shown here is derived from an EMBL/GenBank/DDBJ whole genome shotgun (WGS) entry which is preliminary data.</text>
</comment>
<proteinExistence type="predicted"/>
<protein>
    <submittedName>
        <fullName evidence="1">Uncharacterized protein</fullName>
    </submittedName>
</protein>